<dbReference type="Proteomes" id="UP000710849">
    <property type="component" value="Unassembled WGS sequence"/>
</dbReference>
<sequence length="195" mass="21307">MYWTTAFSAALSLSAVADAATVGHLRPRHERCPSINGSFSFDIFQLYPENSAFDPVRCKFYLSSIYNASIVGFDLFTADHQVLTFPGITHTKPYHMAGVDYDVHSGAMFFTATSGLAFETNGGDLSGPQKVTKWDTTAMEAVYIADLAPFQEQYESAFGHVTAGFQDIAEDSNGNSYAQQAMAAIVLLKSLLMVR</sequence>
<accession>A0A9P5IXA3</accession>
<feature type="chain" id="PRO_5040123664" evidence="1">
    <location>
        <begin position="20"/>
        <end position="195"/>
    </location>
</feature>
<evidence type="ECO:0000313" key="2">
    <source>
        <dbReference type="EMBL" id="KAF7952465.1"/>
    </source>
</evidence>
<dbReference type="EMBL" id="RCSW01000003">
    <property type="protein sequence ID" value="KAF7952465.1"/>
    <property type="molecule type" value="Genomic_DNA"/>
</dbReference>
<organism evidence="2 3">
    <name type="scientific">Botrytis byssoidea</name>
    <dbReference type="NCBI Taxonomy" id="139641"/>
    <lineage>
        <taxon>Eukaryota</taxon>
        <taxon>Fungi</taxon>
        <taxon>Dikarya</taxon>
        <taxon>Ascomycota</taxon>
        <taxon>Pezizomycotina</taxon>
        <taxon>Leotiomycetes</taxon>
        <taxon>Helotiales</taxon>
        <taxon>Sclerotiniaceae</taxon>
        <taxon>Botrytis</taxon>
    </lineage>
</organism>
<reference evidence="2 3" key="1">
    <citation type="journal article" date="2020" name="Genome Biol. Evol.">
        <title>Comparative genomics of Sclerotiniaceae.</title>
        <authorList>
            <person name="Valero Jimenez C.A."/>
            <person name="Steentjes M."/>
            <person name="Scholten O.E."/>
            <person name="Van Kan J.A.L."/>
        </authorList>
    </citation>
    <scope>NUCLEOTIDE SEQUENCE [LARGE SCALE GENOMIC DNA]</scope>
    <source>
        <strain evidence="2 3">MUCL 94</strain>
    </source>
</reference>
<keyword evidence="3" id="KW-1185">Reference proteome</keyword>
<protein>
    <submittedName>
        <fullName evidence="2">Uncharacterized protein</fullName>
    </submittedName>
</protein>
<dbReference type="RefSeq" id="XP_038737031.1">
    <property type="nucleotide sequence ID" value="XM_038872473.1"/>
</dbReference>
<comment type="caution">
    <text evidence="2">The sequence shown here is derived from an EMBL/GenBank/DDBJ whole genome shotgun (WGS) entry which is preliminary data.</text>
</comment>
<feature type="signal peptide" evidence="1">
    <location>
        <begin position="1"/>
        <end position="19"/>
    </location>
</feature>
<evidence type="ECO:0000313" key="3">
    <source>
        <dbReference type="Proteomes" id="UP000710849"/>
    </source>
</evidence>
<gene>
    <name evidence="2" type="ORF">EAE97_001962</name>
</gene>
<evidence type="ECO:0000256" key="1">
    <source>
        <dbReference type="SAM" id="SignalP"/>
    </source>
</evidence>
<proteinExistence type="predicted"/>
<dbReference type="GeneID" id="62145551"/>
<keyword evidence="1" id="KW-0732">Signal</keyword>
<name>A0A9P5IXA3_9HELO</name>
<dbReference type="AlphaFoldDB" id="A0A9P5IXA3"/>